<dbReference type="EMBL" id="AP019309">
    <property type="protein sequence ID" value="BBH26502.1"/>
    <property type="molecule type" value="Genomic_DNA"/>
</dbReference>
<gene>
    <name evidence="2" type="ORF">SG0102_14360</name>
</gene>
<dbReference type="InterPro" id="IPR035439">
    <property type="entry name" value="UPF0145_dom_sf"/>
</dbReference>
<organism evidence="2 3">
    <name type="scientific">Intestinibaculum porci</name>
    <dbReference type="NCBI Taxonomy" id="2487118"/>
    <lineage>
        <taxon>Bacteria</taxon>
        <taxon>Bacillati</taxon>
        <taxon>Bacillota</taxon>
        <taxon>Erysipelotrichia</taxon>
        <taxon>Erysipelotrichales</taxon>
        <taxon>Erysipelotrichaceae</taxon>
        <taxon>Intestinibaculum</taxon>
    </lineage>
</organism>
<dbReference type="PANTHER" id="PTHR34068:SF1">
    <property type="entry name" value="UPF0145 PROTEIN YBJQ"/>
    <property type="match status" value="1"/>
</dbReference>
<reference evidence="2 3" key="1">
    <citation type="submission" date="2018-11" db="EMBL/GenBank/DDBJ databases">
        <title>Novel Erysipelotrichaceae bacterium isolated from small intestine of a swine.</title>
        <authorList>
            <person name="Kim J.S."/>
            <person name="Choe H."/>
            <person name="Lee Y.R."/>
            <person name="Kim K.M."/>
            <person name="Park D.S."/>
        </authorList>
    </citation>
    <scope>NUCLEOTIDE SEQUENCE [LARGE SCALE GENOMIC DNA]</scope>
    <source>
        <strain evidence="2 3">SG0102</strain>
    </source>
</reference>
<name>A0A3G9J7G8_9FIRM</name>
<comment type="similarity">
    <text evidence="1">Belongs to the UPF0145 family.</text>
</comment>
<protein>
    <submittedName>
        <fullName evidence="2">Uncharacterized protein</fullName>
    </submittedName>
</protein>
<keyword evidence="3" id="KW-1185">Reference proteome</keyword>
<proteinExistence type="inferred from homology"/>
<evidence type="ECO:0000313" key="2">
    <source>
        <dbReference type="EMBL" id="BBH26502.1"/>
    </source>
</evidence>
<dbReference type="KEGG" id="ebm:SG0102_14360"/>
<dbReference type="OrthoDB" id="9796448at2"/>
<evidence type="ECO:0000313" key="3">
    <source>
        <dbReference type="Proteomes" id="UP000268059"/>
    </source>
</evidence>
<accession>A0A3G9J7G8</accession>
<dbReference type="InParanoid" id="A0A3G9J7G8"/>
<dbReference type="Gene3D" id="3.30.110.70">
    <property type="entry name" value="Hypothetical protein apc22750. Chain B"/>
    <property type="match status" value="1"/>
</dbReference>
<dbReference type="SUPFAM" id="SSF117782">
    <property type="entry name" value="YbjQ-like"/>
    <property type="match status" value="1"/>
</dbReference>
<dbReference type="PANTHER" id="PTHR34068">
    <property type="entry name" value="UPF0145 PROTEIN YBJQ"/>
    <property type="match status" value="1"/>
</dbReference>
<sequence>MKKICIFCGKPIHMLDYGYMDLSDEKAICASCLSRFSTGIPRDAKTADYHHQLYHNIKTSEDYTKLPREDRYLLDERLGNNDDGFTQLLSTTDCLTGYEMTGYLGVISAEYTLGTGFLSSFDSSLADLAGGESETYTKKVHMAKMQALKRLQVVSAHLGGDGVIGIHVDLEVFSRDIIVASCYGTCVTLKKISD</sequence>
<dbReference type="RefSeq" id="WP_125119357.1">
    <property type="nucleotide sequence ID" value="NZ_AP019309.1"/>
</dbReference>
<dbReference type="InterPro" id="IPR002765">
    <property type="entry name" value="UPF0145_YbjQ-like"/>
</dbReference>
<dbReference type="Proteomes" id="UP000268059">
    <property type="component" value="Chromosome"/>
</dbReference>
<dbReference type="Pfam" id="PF01906">
    <property type="entry name" value="YbjQ_1"/>
    <property type="match status" value="1"/>
</dbReference>
<dbReference type="AlphaFoldDB" id="A0A3G9J7G8"/>
<evidence type="ECO:0000256" key="1">
    <source>
        <dbReference type="ARBA" id="ARBA00010751"/>
    </source>
</evidence>